<sequence length="195" mass="21907">MAKRKRRSRAVNLTSWQKSARFRQIGSEAIKAFHAIRYKLPKCTAIAKVSRERCGNLAMTNGKCWCHGGRTPSGDGWHKPVWPADGPGGERKLNRKLAAIQRSSKRRERKLAKASAEERQKYDVWQKSHHPGSKADRARKRKERQDAAAFKASTEASAKPPSNPELDELERELAAARRRAAALEINLTGNRGIFG</sequence>
<proteinExistence type="predicted"/>
<evidence type="ECO:0000313" key="3">
    <source>
        <dbReference type="Proteomes" id="UP000220927"/>
    </source>
</evidence>
<accession>A0AAE5TZM2</accession>
<keyword evidence="3" id="KW-1185">Reference proteome</keyword>
<dbReference type="KEGG" id="rad:CO657_19865"/>
<dbReference type="AlphaFoldDB" id="A0AAE5TZM2"/>
<gene>
    <name evidence="2" type="ORF">CO657_19865</name>
</gene>
<feature type="region of interest" description="Disordered" evidence="1">
    <location>
        <begin position="99"/>
        <end position="167"/>
    </location>
</feature>
<evidence type="ECO:0000313" key="2">
    <source>
        <dbReference type="EMBL" id="QAS80189.1"/>
    </source>
</evidence>
<reference evidence="2 3" key="1">
    <citation type="submission" date="2019-01" db="EMBL/GenBank/DDBJ databases">
        <title>Genomic insights into the origins and evolution of symbiotic genes in the Phaseolus vulgaris microsymbionts.</title>
        <authorList>
            <person name="Tong W."/>
        </authorList>
    </citation>
    <scope>NUCLEOTIDE SEQUENCE [LARGE SCALE GENOMIC DNA]</scope>
    <source>
        <strain evidence="2 3">FH23</strain>
    </source>
</reference>
<dbReference type="Proteomes" id="UP000220927">
    <property type="component" value="Chromosome"/>
</dbReference>
<organism evidence="2 3">
    <name type="scientific">Rhizobium acidisoli</name>
    <dbReference type="NCBI Taxonomy" id="1538158"/>
    <lineage>
        <taxon>Bacteria</taxon>
        <taxon>Pseudomonadati</taxon>
        <taxon>Pseudomonadota</taxon>
        <taxon>Alphaproteobacteria</taxon>
        <taxon>Hyphomicrobiales</taxon>
        <taxon>Rhizobiaceae</taxon>
        <taxon>Rhizobium/Agrobacterium group</taxon>
        <taxon>Rhizobium</taxon>
    </lineage>
</organism>
<feature type="compositionally biased region" description="Basic residues" evidence="1">
    <location>
        <begin position="127"/>
        <end position="142"/>
    </location>
</feature>
<feature type="compositionally biased region" description="Basic and acidic residues" evidence="1">
    <location>
        <begin position="115"/>
        <end position="126"/>
    </location>
</feature>
<name>A0AAE5TZM2_9HYPH</name>
<dbReference type="RefSeq" id="WP_054182306.1">
    <property type="nucleotide sequence ID" value="NZ_CP034998.1"/>
</dbReference>
<protein>
    <submittedName>
        <fullName evidence="2">Uncharacterized protein</fullName>
    </submittedName>
</protein>
<feature type="compositionally biased region" description="Basic residues" evidence="1">
    <location>
        <begin position="103"/>
        <end position="112"/>
    </location>
</feature>
<evidence type="ECO:0000256" key="1">
    <source>
        <dbReference type="SAM" id="MobiDB-lite"/>
    </source>
</evidence>
<feature type="compositionally biased region" description="Low complexity" evidence="1">
    <location>
        <begin position="147"/>
        <end position="159"/>
    </location>
</feature>
<dbReference type="EMBL" id="CP034998">
    <property type="protein sequence ID" value="QAS80189.1"/>
    <property type="molecule type" value="Genomic_DNA"/>
</dbReference>